<dbReference type="STRING" id="121845.A0A3Q0J3H6"/>
<evidence type="ECO:0000313" key="3">
    <source>
        <dbReference type="RefSeq" id="XP_026683044.1"/>
    </source>
</evidence>
<dbReference type="RefSeq" id="XP_026683044.1">
    <property type="nucleotide sequence ID" value="XM_026827243.1"/>
</dbReference>
<keyword evidence="2" id="KW-1185">Reference proteome</keyword>
<evidence type="ECO:0000259" key="1">
    <source>
        <dbReference type="Pfam" id="PF04112"/>
    </source>
</evidence>
<evidence type="ECO:0000313" key="2">
    <source>
        <dbReference type="Proteomes" id="UP000079169"/>
    </source>
</evidence>
<feature type="domain" description="NAA35-like N-terminal" evidence="1">
    <location>
        <begin position="31"/>
        <end position="173"/>
    </location>
</feature>
<dbReference type="Pfam" id="PF04112">
    <property type="entry name" value="Mak10"/>
    <property type="match status" value="1"/>
</dbReference>
<dbReference type="PANTHER" id="PTHR21373:SF0">
    <property type="entry name" value="N-ALPHA-ACETYLTRANSFERASE 35, NATC AUXILIARY SUBUNIT"/>
    <property type="match status" value="1"/>
</dbReference>
<sequence length="223" mass="25521">MSTNPVSTEANYNWVNVTSDFFESIKYLELGELLHDEFFGLFEAMSAIEMMDPKMDAGMVCNRGNNSVMNFDKAVATGVIDIKDIPFDVQIGVIDETYSCLVSWLSGHSLAQTLFTNIYLHKPHSIESPTLKAFAICMHKLIDVIRDFVNRGVVYEEEDFQPMLYGFRLFPEVCPSRTVGMLRELEWTQSKLNFAKTDDLTSQQVKALILRIKFSRLLYQCLN</sequence>
<accession>A0A3Q0J3H6</accession>
<organism evidence="2 3">
    <name type="scientific">Diaphorina citri</name>
    <name type="common">Asian citrus psyllid</name>
    <dbReference type="NCBI Taxonomy" id="121845"/>
    <lineage>
        <taxon>Eukaryota</taxon>
        <taxon>Metazoa</taxon>
        <taxon>Ecdysozoa</taxon>
        <taxon>Arthropoda</taxon>
        <taxon>Hexapoda</taxon>
        <taxon>Insecta</taxon>
        <taxon>Pterygota</taxon>
        <taxon>Neoptera</taxon>
        <taxon>Paraneoptera</taxon>
        <taxon>Hemiptera</taxon>
        <taxon>Sternorrhyncha</taxon>
        <taxon>Psylloidea</taxon>
        <taxon>Psyllidae</taxon>
        <taxon>Diaphorininae</taxon>
        <taxon>Diaphorina</taxon>
    </lineage>
</organism>
<reference evidence="3" key="1">
    <citation type="submission" date="2025-08" db="UniProtKB">
        <authorList>
            <consortium name="RefSeq"/>
        </authorList>
    </citation>
    <scope>IDENTIFICATION</scope>
</reference>
<dbReference type="Proteomes" id="UP000079169">
    <property type="component" value="Unplaced"/>
</dbReference>
<dbReference type="KEGG" id="dci:103514213"/>
<dbReference type="PaxDb" id="121845-A0A3Q0J3H6"/>
<dbReference type="InterPro" id="IPR007244">
    <property type="entry name" value="Naa35_N"/>
</dbReference>
<dbReference type="GO" id="GO:0031417">
    <property type="term" value="C:NatC complex"/>
    <property type="evidence" value="ECO:0007669"/>
    <property type="project" value="InterPro"/>
</dbReference>
<name>A0A3Q0J3H6_DIACI</name>
<dbReference type="InterPro" id="IPR057983">
    <property type="entry name" value="NAA35-like_N"/>
</dbReference>
<gene>
    <name evidence="3" type="primary">LOC103514213</name>
</gene>
<proteinExistence type="predicted"/>
<protein>
    <submittedName>
        <fullName evidence="3">N-alpha-acetyltransferase 35, NatC auxiliary subunit-like</fullName>
    </submittedName>
</protein>
<dbReference type="AlphaFoldDB" id="A0A3Q0J3H6"/>
<dbReference type="PANTHER" id="PTHR21373">
    <property type="entry name" value="GLUCOSE REPRESSIBLE PROTEIN MAK10"/>
    <property type="match status" value="1"/>
</dbReference>
<dbReference type="GeneID" id="103514213"/>